<gene>
    <name evidence="2" type="primary">bshB1</name>
    <name evidence="2" type="ORF">M3202_05685</name>
</gene>
<dbReference type="NCBIfam" id="TIGR04001">
    <property type="entry name" value="thiol_BshB1"/>
    <property type="match status" value="1"/>
</dbReference>
<dbReference type="EMBL" id="JAMBOL010000003">
    <property type="protein sequence ID" value="MCM3713567.1"/>
    <property type="molecule type" value="Genomic_DNA"/>
</dbReference>
<proteinExistence type="predicted"/>
<sequence>MMSQATLDLLAFGAHPDDVEIGMGATLAKYAAAGYRVGICNLTKAELSSNGTVELRQREAEHAADILGVSERIQLSFADRGLKAAGYEQLQELVSVIRRLRPRLIFSPYAVDRHPDHGACTELVKEAAFNAGIRRYRCKENLPAFRPEAHYYYFINGYEHPDFVQDTTPFIETKIQALSAYKSQFTYSGETVATPLTDGYITAVEARDRLFGKEAGVPFAEGFMSERPLLLGDLLAGKEQRHEAENRD</sequence>
<protein>
    <submittedName>
        <fullName evidence="2">Bacillithiol biosynthesis deacetylase BshB1</fullName>
    </submittedName>
</protein>
<dbReference type="SUPFAM" id="SSF102588">
    <property type="entry name" value="LmbE-like"/>
    <property type="match status" value="1"/>
</dbReference>
<comment type="caution">
    <text evidence="2">The sequence shown here is derived from an EMBL/GenBank/DDBJ whole genome shotgun (WGS) entry which is preliminary data.</text>
</comment>
<organism evidence="2 3">
    <name type="scientific">Halalkalibacter oceani</name>
    <dbReference type="NCBI Taxonomy" id="1653776"/>
    <lineage>
        <taxon>Bacteria</taxon>
        <taxon>Bacillati</taxon>
        <taxon>Bacillota</taxon>
        <taxon>Bacilli</taxon>
        <taxon>Bacillales</taxon>
        <taxon>Bacillaceae</taxon>
        <taxon>Halalkalibacter</taxon>
    </lineage>
</organism>
<evidence type="ECO:0000256" key="1">
    <source>
        <dbReference type="ARBA" id="ARBA00001947"/>
    </source>
</evidence>
<dbReference type="AlphaFoldDB" id="A0A9X2DNT8"/>
<evidence type="ECO:0000313" key="2">
    <source>
        <dbReference type="EMBL" id="MCM3713567.1"/>
    </source>
</evidence>
<evidence type="ECO:0000313" key="3">
    <source>
        <dbReference type="Proteomes" id="UP001139179"/>
    </source>
</evidence>
<dbReference type="GO" id="GO:0016811">
    <property type="term" value="F:hydrolase activity, acting on carbon-nitrogen (but not peptide) bonds, in linear amides"/>
    <property type="evidence" value="ECO:0007669"/>
    <property type="project" value="TreeGrafter"/>
</dbReference>
<dbReference type="PANTHER" id="PTHR12993">
    <property type="entry name" value="N-ACETYLGLUCOSAMINYL-PHOSPHATIDYLINOSITOL DE-N-ACETYLASE-RELATED"/>
    <property type="match status" value="1"/>
</dbReference>
<dbReference type="Gene3D" id="3.40.50.10320">
    <property type="entry name" value="LmbE-like"/>
    <property type="match status" value="1"/>
</dbReference>
<name>A0A9X2DNT8_9BACI</name>
<reference evidence="2" key="1">
    <citation type="submission" date="2022-05" db="EMBL/GenBank/DDBJ databases">
        <title>Comparative Genomics of Spacecraft Associated Microbes.</title>
        <authorList>
            <person name="Tran M.T."/>
            <person name="Wright A."/>
            <person name="Seuylemezian A."/>
            <person name="Eisen J."/>
            <person name="Coil D."/>
        </authorList>
    </citation>
    <scope>NUCLEOTIDE SEQUENCE</scope>
    <source>
        <strain evidence="2">214.1.1</strain>
    </source>
</reference>
<dbReference type="PANTHER" id="PTHR12993:SF30">
    <property type="entry name" value="N-ACETYL-ALPHA-D-GLUCOSAMINYL L-MALATE DEACETYLASE 1"/>
    <property type="match status" value="1"/>
</dbReference>
<dbReference type="InterPro" id="IPR024078">
    <property type="entry name" value="LmbE-like_dom_sf"/>
</dbReference>
<dbReference type="GO" id="GO:0019213">
    <property type="term" value="F:deacetylase activity"/>
    <property type="evidence" value="ECO:0007669"/>
    <property type="project" value="InterPro"/>
</dbReference>
<dbReference type="InterPro" id="IPR023842">
    <property type="entry name" value="Bacillithiol_biosynth_BshB1"/>
</dbReference>
<dbReference type="Proteomes" id="UP001139179">
    <property type="component" value="Unassembled WGS sequence"/>
</dbReference>
<dbReference type="InterPro" id="IPR003737">
    <property type="entry name" value="GlcNAc_PI_deacetylase-related"/>
</dbReference>
<dbReference type="Pfam" id="PF02585">
    <property type="entry name" value="PIG-L"/>
    <property type="match status" value="1"/>
</dbReference>
<accession>A0A9X2DNT8</accession>
<keyword evidence="3" id="KW-1185">Reference proteome</keyword>
<comment type="cofactor">
    <cofactor evidence="1">
        <name>Zn(2+)</name>
        <dbReference type="ChEBI" id="CHEBI:29105"/>
    </cofactor>
</comment>
<dbReference type="GO" id="GO:0071793">
    <property type="term" value="P:bacillithiol biosynthetic process"/>
    <property type="evidence" value="ECO:0007669"/>
    <property type="project" value="InterPro"/>
</dbReference>